<protein>
    <submittedName>
        <fullName evidence="1">Uncharacterized protein</fullName>
    </submittedName>
</protein>
<reference evidence="1" key="2">
    <citation type="submission" date="2020-06" db="EMBL/GenBank/DDBJ databases">
        <title>Helianthus annuus Genome sequencing and assembly Release 2.</title>
        <authorList>
            <person name="Gouzy J."/>
            <person name="Langlade N."/>
            <person name="Munos S."/>
        </authorList>
    </citation>
    <scope>NUCLEOTIDE SEQUENCE</scope>
    <source>
        <tissue evidence="1">Leaves</tissue>
    </source>
</reference>
<evidence type="ECO:0000313" key="1">
    <source>
        <dbReference type="EMBL" id="KAF5818893.1"/>
    </source>
</evidence>
<organism evidence="1 2">
    <name type="scientific">Helianthus annuus</name>
    <name type="common">Common sunflower</name>
    <dbReference type="NCBI Taxonomy" id="4232"/>
    <lineage>
        <taxon>Eukaryota</taxon>
        <taxon>Viridiplantae</taxon>
        <taxon>Streptophyta</taxon>
        <taxon>Embryophyta</taxon>
        <taxon>Tracheophyta</taxon>
        <taxon>Spermatophyta</taxon>
        <taxon>Magnoliopsida</taxon>
        <taxon>eudicotyledons</taxon>
        <taxon>Gunneridae</taxon>
        <taxon>Pentapetalae</taxon>
        <taxon>asterids</taxon>
        <taxon>campanulids</taxon>
        <taxon>Asterales</taxon>
        <taxon>Asteraceae</taxon>
        <taxon>Asteroideae</taxon>
        <taxon>Heliantheae alliance</taxon>
        <taxon>Heliantheae</taxon>
        <taxon>Helianthus</taxon>
    </lineage>
</organism>
<evidence type="ECO:0000313" key="2">
    <source>
        <dbReference type="Proteomes" id="UP000215914"/>
    </source>
</evidence>
<comment type="caution">
    <text evidence="1">The sequence shown here is derived from an EMBL/GenBank/DDBJ whole genome shotgun (WGS) entry which is preliminary data.</text>
</comment>
<gene>
    <name evidence="1" type="ORF">HanXRQr2_Chr02g0071341</name>
</gene>
<dbReference type="Gramene" id="mRNA:HanXRQr2_Chr02g0071341">
    <property type="protein sequence ID" value="mRNA:HanXRQr2_Chr02g0071341"/>
    <property type="gene ID" value="HanXRQr2_Chr02g0071341"/>
</dbReference>
<dbReference type="AlphaFoldDB" id="A0A9K3JNP1"/>
<proteinExistence type="predicted"/>
<sequence length="64" mass="6931">MDRLTACCTFAGVSDMLAGESHLMSRQGAVQAASLFAVTVDVPASHSLIKKYARCGARPHRRPW</sequence>
<keyword evidence="2" id="KW-1185">Reference proteome</keyword>
<name>A0A9K3JNP1_HELAN</name>
<dbReference type="EMBL" id="MNCJ02000317">
    <property type="protein sequence ID" value="KAF5818893.1"/>
    <property type="molecule type" value="Genomic_DNA"/>
</dbReference>
<accession>A0A9K3JNP1</accession>
<reference evidence="1" key="1">
    <citation type="journal article" date="2017" name="Nature">
        <title>The sunflower genome provides insights into oil metabolism, flowering and Asterid evolution.</title>
        <authorList>
            <person name="Badouin H."/>
            <person name="Gouzy J."/>
            <person name="Grassa C.J."/>
            <person name="Murat F."/>
            <person name="Staton S.E."/>
            <person name="Cottret L."/>
            <person name="Lelandais-Briere C."/>
            <person name="Owens G.L."/>
            <person name="Carrere S."/>
            <person name="Mayjonade B."/>
            <person name="Legrand L."/>
            <person name="Gill N."/>
            <person name="Kane N.C."/>
            <person name="Bowers J.E."/>
            <person name="Hubner S."/>
            <person name="Bellec A."/>
            <person name="Berard A."/>
            <person name="Berges H."/>
            <person name="Blanchet N."/>
            <person name="Boniface M.C."/>
            <person name="Brunel D."/>
            <person name="Catrice O."/>
            <person name="Chaidir N."/>
            <person name="Claudel C."/>
            <person name="Donnadieu C."/>
            <person name="Faraut T."/>
            <person name="Fievet G."/>
            <person name="Helmstetter N."/>
            <person name="King M."/>
            <person name="Knapp S.J."/>
            <person name="Lai Z."/>
            <person name="Le Paslier M.C."/>
            <person name="Lippi Y."/>
            <person name="Lorenzon L."/>
            <person name="Mandel J.R."/>
            <person name="Marage G."/>
            <person name="Marchand G."/>
            <person name="Marquand E."/>
            <person name="Bret-Mestries E."/>
            <person name="Morien E."/>
            <person name="Nambeesan S."/>
            <person name="Nguyen T."/>
            <person name="Pegot-Espagnet P."/>
            <person name="Pouilly N."/>
            <person name="Raftis F."/>
            <person name="Sallet E."/>
            <person name="Schiex T."/>
            <person name="Thomas J."/>
            <person name="Vandecasteele C."/>
            <person name="Vares D."/>
            <person name="Vear F."/>
            <person name="Vautrin S."/>
            <person name="Crespi M."/>
            <person name="Mangin B."/>
            <person name="Burke J.M."/>
            <person name="Salse J."/>
            <person name="Munos S."/>
            <person name="Vincourt P."/>
            <person name="Rieseberg L.H."/>
            <person name="Langlade N.B."/>
        </authorList>
    </citation>
    <scope>NUCLEOTIDE SEQUENCE</scope>
    <source>
        <tissue evidence="1">Leaves</tissue>
    </source>
</reference>
<dbReference type="Proteomes" id="UP000215914">
    <property type="component" value="Unassembled WGS sequence"/>
</dbReference>